<dbReference type="Pfam" id="PF00459">
    <property type="entry name" value="Inositol_P"/>
    <property type="match status" value="1"/>
</dbReference>
<evidence type="ECO:0000256" key="2">
    <source>
        <dbReference type="ARBA" id="ARBA00022723"/>
    </source>
</evidence>
<dbReference type="InterPro" id="IPR020550">
    <property type="entry name" value="Inositol_monophosphatase_CS"/>
</dbReference>
<dbReference type="Gene3D" id="3.40.190.80">
    <property type="match status" value="1"/>
</dbReference>
<reference evidence="4 5" key="1">
    <citation type="submission" date="2022-06" db="EMBL/GenBank/DDBJ databases">
        <title>Thiomicrohabdus sp. nov, an obligately chemolithoautotrophic, sulfur-oxidizing bacterium isolated from beach of Guanyin Mountain. Amoy.</title>
        <authorList>
            <person name="Zhu H."/>
        </authorList>
    </citation>
    <scope>NUCLEOTIDE SEQUENCE [LARGE SCALE GENOMIC DNA]</scope>
    <source>
        <strain evidence="4 5">XGS-01</strain>
    </source>
</reference>
<proteinExistence type="inferred from homology"/>
<dbReference type="RefSeq" id="WP_275595466.1">
    <property type="nucleotide sequence ID" value="NZ_CP102381.1"/>
</dbReference>
<accession>A0ABY8CDA8</accession>
<evidence type="ECO:0000256" key="1">
    <source>
        <dbReference type="ARBA" id="ARBA00009759"/>
    </source>
</evidence>
<dbReference type="PRINTS" id="PR00377">
    <property type="entry name" value="IMPHPHTASES"/>
</dbReference>
<evidence type="ECO:0000313" key="5">
    <source>
        <dbReference type="Proteomes" id="UP001222275"/>
    </source>
</evidence>
<sequence>MTSNISINHPFQNDTQWKSLQAGIIELAKKEVLARFEQVIAQEKPDGSLLTEADTEMQKKTQAFLEENWPQYAFLGEESSVDEQEAAMNSDSGCWILDPVDGTSNFAIGIPVYSVSLALMVKGKLVAGLVYDPSRDEIFTARLGQGAELNNKPLIANTAKQALKQCSGIIDFKRLTPELATKLATQCPYSSQRSFGSVCLDWCWIAAGRGQIYLHGAQNIWDYAAGWLILEEAGGYSCDLNNESVVVAKVVKRSAVAATTPDLFAEWQDFLGIH</sequence>
<keyword evidence="3" id="KW-0460">Magnesium</keyword>
<evidence type="ECO:0000256" key="3">
    <source>
        <dbReference type="ARBA" id="ARBA00022842"/>
    </source>
</evidence>
<name>A0ABY8CDA8_9GAMM</name>
<dbReference type="Gene3D" id="3.30.540.10">
    <property type="entry name" value="Fructose-1,6-Bisphosphatase, subunit A, domain 1"/>
    <property type="match status" value="1"/>
</dbReference>
<dbReference type="CDD" id="cd01637">
    <property type="entry name" value="IMPase_like"/>
    <property type="match status" value="1"/>
</dbReference>
<dbReference type="EMBL" id="CP102381">
    <property type="protein sequence ID" value="WEJ63212.1"/>
    <property type="molecule type" value="Genomic_DNA"/>
</dbReference>
<evidence type="ECO:0000313" key="4">
    <source>
        <dbReference type="EMBL" id="WEJ63212.1"/>
    </source>
</evidence>
<dbReference type="PANTHER" id="PTHR20854:SF4">
    <property type="entry name" value="INOSITOL-1-MONOPHOSPHATASE-RELATED"/>
    <property type="match status" value="1"/>
</dbReference>
<comment type="similarity">
    <text evidence="1">Belongs to the inositol monophosphatase superfamily.</text>
</comment>
<gene>
    <name evidence="4" type="ORF">NR989_02880</name>
</gene>
<protein>
    <submittedName>
        <fullName evidence="4">Inositol monophosphatase</fullName>
    </submittedName>
</protein>
<dbReference type="InterPro" id="IPR000760">
    <property type="entry name" value="Inositol_monophosphatase-like"/>
</dbReference>
<dbReference type="Proteomes" id="UP001222275">
    <property type="component" value="Chromosome"/>
</dbReference>
<dbReference type="PROSITE" id="PS00630">
    <property type="entry name" value="IMP_2"/>
    <property type="match status" value="1"/>
</dbReference>
<keyword evidence="5" id="KW-1185">Reference proteome</keyword>
<dbReference type="SUPFAM" id="SSF56655">
    <property type="entry name" value="Carbohydrate phosphatase"/>
    <property type="match status" value="1"/>
</dbReference>
<organism evidence="4 5">
    <name type="scientific">Thiomicrorhabdus lithotrophica</name>
    <dbReference type="NCBI Taxonomy" id="2949997"/>
    <lineage>
        <taxon>Bacteria</taxon>
        <taxon>Pseudomonadati</taxon>
        <taxon>Pseudomonadota</taxon>
        <taxon>Gammaproteobacteria</taxon>
        <taxon>Thiotrichales</taxon>
        <taxon>Piscirickettsiaceae</taxon>
        <taxon>Thiomicrorhabdus</taxon>
    </lineage>
</organism>
<dbReference type="PANTHER" id="PTHR20854">
    <property type="entry name" value="INOSITOL MONOPHOSPHATASE"/>
    <property type="match status" value="1"/>
</dbReference>
<keyword evidence="2" id="KW-0479">Metal-binding</keyword>